<protein>
    <submittedName>
        <fullName evidence="1">Uncharacterized protein</fullName>
    </submittedName>
</protein>
<dbReference type="HOGENOM" id="CLU_1151435_0_0_5"/>
<dbReference type="Proteomes" id="UP000002417">
    <property type="component" value="Chromosome"/>
</dbReference>
<sequence>MKRGDVHVVSSTFPLRPRRTPAMTETDDIKARLRANLAGVQIDAMHGDNLAITLCAAFDDPDEEVDDEMGWGSSAVSMCTATLDAIHAHYAVHIARLEERCAALTGQVETGAAEIERQRELFRLDGEGHASYVRDLTNKHEVRITKYAERIGEMMCERDAARREIRQLEEFIGRREDDILHIARENASLREEVGRLREALHDIAEHPEKSSCRTGSYAVGWAFFNVQGIARTALKNQEPKP</sequence>
<dbReference type="STRING" id="78245.Xaut_3669"/>
<dbReference type="AlphaFoldDB" id="A7ILK4"/>
<name>A7ILK4_XANP2</name>
<gene>
    <name evidence="1" type="ordered locus">Xaut_3669</name>
</gene>
<reference evidence="1 2" key="1">
    <citation type="submission" date="2007-07" db="EMBL/GenBank/DDBJ databases">
        <title>Complete sequence of chromosome of Xanthobacter autotrophicus Py2.</title>
        <authorList>
            <consortium name="US DOE Joint Genome Institute"/>
            <person name="Copeland A."/>
            <person name="Lucas S."/>
            <person name="Lapidus A."/>
            <person name="Barry K."/>
            <person name="Glavina del Rio T."/>
            <person name="Hammon N."/>
            <person name="Israni S."/>
            <person name="Dalin E."/>
            <person name="Tice H."/>
            <person name="Pitluck S."/>
            <person name="Sims D."/>
            <person name="Brettin T."/>
            <person name="Bruce D."/>
            <person name="Detter J.C."/>
            <person name="Han C."/>
            <person name="Tapia R."/>
            <person name="Brainard J."/>
            <person name="Schmutz J."/>
            <person name="Larimer F."/>
            <person name="Land M."/>
            <person name="Hauser L."/>
            <person name="Kyrpides N."/>
            <person name="Kim E."/>
            <person name="Ensigns S.A."/>
            <person name="Richardson P."/>
        </authorList>
    </citation>
    <scope>NUCLEOTIDE SEQUENCE [LARGE SCALE GENOMIC DNA]</scope>
    <source>
        <strain evidence="2">ATCC BAA-1158 / Py2</strain>
    </source>
</reference>
<evidence type="ECO:0000313" key="2">
    <source>
        <dbReference type="Proteomes" id="UP000002417"/>
    </source>
</evidence>
<dbReference type="KEGG" id="xau:Xaut_3669"/>
<keyword evidence="2" id="KW-1185">Reference proteome</keyword>
<accession>A7ILK4</accession>
<dbReference type="EMBL" id="CP000781">
    <property type="protein sequence ID" value="ABS68897.1"/>
    <property type="molecule type" value="Genomic_DNA"/>
</dbReference>
<evidence type="ECO:0000313" key="1">
    <source>
        <dbReference type="EMBL" id="ABS68897.1"/>
    </source>
</evidence>
<proteinExistence type="predicted"/>
<organism evidence="1 2">
    <name type="scientific">Xanthobacter autotrophicus (strain ATCC BAA-1158 / Py2)</name>
    <dbReference type="NCBI Taxonomy" id="78245"/>
    <lineage>
        <taxon>Bacteria</taxon>
        <taxon>Pseudomonadati</taxon>
        <taxon>Pseudomonadota</taxon>
        <taxon>Alphaproteobacteria</taxon>
        <taxon>Hyphomicrobiales</taxon>
        <taxon>Xanthobacteraceae</taxon>
        <taxon>Xanthobacter</taxon>
    </lineage>
</organism>